<dbReference type="GO" id="GO:0019323">
    <property type="term" value="P:pentose catabolic process"/>
    <property type="evidence" value="ECO:0007669"/>
    <property type="project" value="UniProtKB-UniRule"/>
</dbReference>
<name>Q9RUI5_DEIRA</name>
<dbReference type="GO" id="GO:0046872">
    <property type="term" value="F:metal ion binding"/>
    <property type="evidence" value="ECO:0000318"/>
    <property type="project" value="GO_Central"/>
</dbReference>
<dbReference type="InParanoid" id="Q9RUI5"/>
<dbReference type="EnsemblBacteria" id="AAF10970">
    <property type="protein sequence ID" value="AAF10970"/>
    <property type="gene ID" value="DR_1401"/>
</dbReference>
<protein>
    <recommendedName>
        <fullName evidence="7 10">Ribulose-phosphate 3-epimerase</fullName>
        <ecNumber evidence="7 10">5.1.3.1</ecNumber>
    </recommendedName>
</protein>
<evidence type="ECO:0000256" key="7">
    <source>
        <dbReference type="ARBA" id="ARBA00013188"/>
    </source>
</evidence>
<feature type="binding site" evidence="10">
    <location>
        <begin position="223"/>
        <end position="226"/>
    </location>
    <ligand>
        <name>substrate</name>
    </ligand>
</feature>
<keyword evidence="10" id="KW-0119">Carbohydrate metabolism</keyword>
<dbReference type="AntiFam" id="ANF00254">
    <property type="entry name" value="DNA repeat"/>
</dbReference>
<keyword evidence="8 10" id="KW-0479">Metal-binding</keyword>
<comment type="cofactor">
    <cofactor evidence="3">
        <name>Co(2+)</name>
        <dbReference type="ChEBI" id="CHEBI:48828"/>
    </cofactor>
</comment>
<dbReference type="Proteomes" id="UP000002524">
    <property type="component" value="Chromosome 1"/>
</dbReference>
<evidence type="ECO:0000256" key="2">
    <source>
        <dbReference type="ARBA" id="ARBA00001936"/>
    </source>
</evidence>
<feature type="binding site" evidence="10">
    <location>
        <position position="114"/>
    </location>
    <ligand>
        <name>a divalent metal cation</name>
        <dbReference type="ChEBI" id="CHEBI:60240"/>
    </ligand>
</feature>
<dbReference type="KEGG" id="dra:DR_1401"/>
<evidence type="ECO:0000256" key="1">
    <source>
        <dbReference type="ARBA" id="ARBA00001782"/>
    </source>
</evidence>
<dbReference type="AlphaFoldDB" id="Q9RUI5"/>
<reference evidence="11 12" key="1">
    <citation type="journal article" date="1999" name="Science">
        <title>Genome sequence of the radioresistant bacterium Deinococcus radiodurans R1.</title>
        <authorList>
            <person name="White O."/>
            <person name="Eisen J.A."/>
            <person name="Heidelberg J.F."/>
            <person name="Hickey E.K."/>
            <person name="Peterson J.D."/>
            <person name="Dodson R.J."/>
            <person name="Haft D.H."/>
            <person name="Gwinn M.L."/>
            <person name="Nelson W.C."/>
            <person name="Richardson D.L."/>
            <person name="Moffat K.S."/>
            <person name="Qin H."/>
            <person name="Jiang L."/>
            <person name="Pamphile W."/>
            <person name="Crosby M."/>
            <person name="Shen M."/>
            <person name="Vamathevan J.J."/>
            <person name="Lam P."/>
            <person name="McDonald L."/>
            <person name="Utterback T."/>
            <person name="Zalewski C."/>
            <person name="Makarova K.S."/>
            <person name="Aravind L."/>
            <person name="Daly M.J."/>
            <person name="Minton K.W."/>
            <person name="Fleischmann R.D."/>
            <person name="Ketchum K.A."/>
            <person name="Nelson K.E."/>
            <person name="Salzberg S."/>
            <person name="Smith H.O."/>
            <person name="Venter J.C."/>
            <person name="Fraser C.M."/>
        </authorList>
    </citation>
    <scope>NUCLEOTIDE SEQUENCE [LARGE SCALE GENOMIC DNA]</scope>
    <source>
        <strain evidence="12">ATCC 13939 / DSM 20539 / JCM 16871 / LMG 4051 / NBRC 15346 / NCIMB 9279 / R1 / VKM B-1422</strain>
    </source>
</reference>
<dbReference type="FunFam" id="3.20.20.70:FF:000004">
    <property type="entry name" value="Ribulose-phosphate 3-epimerase"/>
    <property type="match status" value="1"/>
</dbReference>
<dbReference type="PANTHER" id="PTHR11749">
    <property type="entry name" value="RIBULOSE-5-PHOSPHATE-3-EPIMERASE"/>
    <property type="match status" value="1"/>
</dbReference>
<evidence type="ECO:0000256" key="10">
    <source>
        <dbReference type="HAMAP-Rule" id="MF_02227"/>
    </source>
</evidence>
<evidence type="ECO:0000256" key="6">
    <source>
        <dbReference type="ARBA" id="ARBA00009541"/>
    </source>
</evidence>
<evidence type="ECO:0000313" key="12">
    <source>
        <dbReference type="Proteomes" id="UP000002524"/>
    </source>
</evidence>
<dbReference type="SUPFAM" id="SSF51366">
    <property type="entry name" value="Ribulose-phoshate binding barrel"/>
    <property type="match status" value="1"/>
</dbReference>
<dbReference type="HOGENOM" id="CLU_054856_2_0_0"/>
<dbReference type="PROSITE" id="PS01086">
    <property type="entry name" value="RIBUL_P_3_EPIMER_2"/>
    <property type="match status" value="1"/>
</dbReference>
<sequence>MPCGATAPAENWRRAGRLLEQFSELRVRRKSTATRSILCFAALQVRPALCFVLALLAQKLCHLFVKCSRLDPVSHSSASPAPARAVKLAPSILSCDFSRLGEELQAIAGADWAHVDVMDGAFVPNISFGLPILAAARRASNLPMDVHLMIERPERYLRDFAEAGADSITVHVEATQHIHRAVQQIKELGKKAGVTLNPGTPLEAVRPLLADVDLVLVMSVNPGFGGQKFIPASTERVRTLRGWLDEVNPQAELQVDGGVTPANARLLAEAGATCLVAGSAVYGADGGAAGVQRLRDALA</sequence>
<feature type="binding site" evidence="10">
    <location>
        <begin position="278"/>
        <end position="279"/>
    </location>
    <ligand>
        <name>substrate</name>
    </ligand>
</feature>
<dbReference type="FunCoup" id="Q9RUI5">
    <property type="interactions" value="499"/>
</dbReference>
<dbReference type="GO" id="GO:0005975">
    <property type="term" value="P:carbohydrate metabolic process"/>
    <property type="evidence" value="ECO:0000318"/>
    <property type="project" value="GO_Central"/>
</dbReference>
<proteinExistence type="inferred from homology"/>
<dbReference type="PIR" id="A75401">
    <property type="entry name" value="A75401"/>
</dbReference>
<keyword evidence="9 10" id="KW-0413">Isomerase</keyword>
<feature type="binding site" evidence="10">
    <location>
        <position position="256"/>
    </location>
    <ligand>
        <name>a divalent metal cation</name>
        <dbReference type="ChEBI" id="CHEBI:60240"/>
    </ligand>
</feature>
<gene>
    <name evidence="10" type="primary">rpe</name>
    <name evidence="11" type="ordered locus">DR_1401</name>
</gene>
<comment type="pathway">
    <text evidence="10">Carbohydrate degradation.</text>
</comment>
<comment type="cofactor">
    <cofactor evidence="2">
        <name>Mn(2+)</name>
        <dbReference type="ChEBI" id="CHEBI:29035"/>
    </cofactor>
</comment>
<dbReference type="Gene3D" id="3.20.20.70">
    <property type="entry name" value="Aldolase class I"/>
    <property type="match status" value="1"/>
</dbReference>
<dbReference type="PATRIC" id="fig|243230.17.peg.1598"/>
<dbReference type="NCBIfam" id="NF004076">
    <property type="entry name" value="PRK05581.1-4"/>
    <property type="match status" value="1"/>
</dbReference>
<evidence type="ECO:0000313" key="11">
    <source>
        <dbReference type="EMBL" id="AAF10970.1"/>
    </source>
</evidence>
<comment type="cofactor">
    <cofactor evidence="5">
        <name>Fe(2+)</name>
        <dbReference type="ChEBI" id="CHEBI:29033"/>
    </cofactor>
</comment>
<feature type="binding site" evidence="10">
    <location>
        <position position="91"/>
    </location>
    <ligand>
        <name>substrate</name>
    </ligand>
</feature>
<dbReference type="HAMAP" id="MF_02227">
    <property type="entry name" value="RPE"/>
    <property type="match status" value="1"/>
</dbReference>
<dbReference type="PaxDb" id="243230-DR_1401"/>
<dbReference type="InterPro" id="IPR011060">
    <property type="entry name" value="RibuloseP-bd_barrel"/>
</dbReference>
<dbReference type="InterPro" id="IPR000056">
    <property type="entry name" value="Ribul_P_3_epim-like"/>
</dbReference>
<dbReference type="EC" id="5.1.3.1" evidence="7 10"/>
<dbReference type="InterPro" id="IPR026019">
    <property type="entry name" value="Ribul_P_3_epim"/>
</dbReference>
<dbReference type="CDD" id="cd00429">
    <property type="entry name" value="RPE"/>
    <property type="match status" value="1"/>
</dbReference>
<comment type="cofactor">
    <cofactor evidence="4">
        <name>Zn(2+)</name>
        <dbReference type="ChEBI" id="CHEBI:29105"/>
    </cofactor>
</comment>
<comment type="function">
    <text evidence="10">Catalyzes the reversible epimerization of D-ribulose 5-phosphate to D-xylulose 5-phosphate.</text>
</comment>
<feature type="active site" description="Proton acceptor" evidence="10">
    <location>
        <position position="116"/>
    </location>
</feature>
<evidence type="ECO:0000256" key="4">
    <source>
        <dbReference type="ARBA" id="ARBA00001947"/>
    </source>
</evidence>
<organism evidence="11 12">
    <name type="scientific">Deinococcus radiodurans (strain ATCC 13939 / DSM 20539 / JCM 16871 / CCUG 27074 / LMG 4051 / NBRC 15346 / NCIMB 9279 / VKM B-1422 / R1)</name>
    <dbReference type="NCBI Taxonomy" id="243230"/>
    <lineage>
        <taxon>Bacteria</taxon>
        <taxon>Thermotogati</taxon>
        <taxon>Deinococcota</taxon>
        <taxon>Deinococci</taxon>
        <taxon>Deinococcales</taxon>
        <taxon>Deinococcaceae</taxon>
        <taxon>Deinococcus</taxon>
    </lineage>
</organism>
<dbReference type="OrthoDB" id="1645589at2"/>
<dbReference type="GO" id="GO:0009052">
    <property type="term" value="P:pentose-phosphate shunt, non-oxidative branch"/>
    <property type="evidence" value="ECO:0000318"/>
    <property type="project" value="GO_Central"/>
</dbReference>
<evidence type="ECO:0000256" key="3">
    <source>
        <dbReference type="ARBA" id="ARBA00001941"/>
    </source>
</evidence>
<dbReference type="NCBIfam" id="TIGR01163">
    <property type="entry name" value="rpe"/>
    <property type="match status" value="1"/>
</dbReference>
<dbReference type="GO" id="GO:0005829">
    <property type="term" value="C:cytosol"/>
    <property type="evidence" value="ECO:0000318"/>
    <property type="project" value="GO_Central"/>
</dbReference>
<dbReference type="Pfam" id="PF00834">
    <property type="entry name" value="Ribul_P_3_epim"/>
    <property type="match status" value="1"/>
</dbReference>
<keyword evidence="12" id="KW-1185">Reference proteome</keyword>
<feature type="active site" description="Proton donor" evidence="10">
    <location>
        <position position="256"/>
    </location>
</feature>
<accession>Q9RUI5</accession>
<dbReference type="STRING" id="243230.DR_1401"/>
<feature type="binding site" evidence="10">
    <location>
        <position position="116"/>
    </location>
    <ligand>
        <name>a divalent metal cation</name>
        <dbReference type="ChEBI" id="CHEBI:60240"/>
    </ligand>
</feature>
<comment type="catalytic activity">
    <reaction evidence="1 10">
        <text>D-ribulose 5-phosphate = D-xylulose 5-phosphate</text>
        <dbReference type="Rhea" id="RHEA:13677"/>
        <dbReference type="ChEBI" id="CHEBI:57737"/>
        <dbReference type="ChEBI" id="CHEBI:58121"/>
        <dbReference type="EC" id="5.1.3.1"/>
    </reaction>
</comment>
<dbReference type="eggNOG" id="COG0036">
    <property type="taxonomic scope" value="Bacteria"/>
</dbReference>
<dbReference type="GO" id="GO:0004750">
    <property type="term" value="F:D-ribulose-phosphate 3-epimerase activity"/>
    <property type="evidence" value="ECO:0000318"/>
    <property type="project" value="GO_Central"/>
</dbReference>
<feature type="binding site" evidence="10">
    <location>
        <begin position="256"/>
        <end position="258"/>
    </location>
    <ligand>
        <name>substrate</name>
    </ligand>
</feature>
<feature type="binding site" evidence="10">
    <location>
        <position position="147"/>
    </location>
    <ligand>
        <name>substrate</name>
    </ligand>
</feature>
<dbReference type="InterPro" id="IPR013785">
    <property type="entry name" value="Aldolase_TIM"/>
</dbReference>
<dbReference type="EMBL" id="AE000513">
    <property type="protein sequence ID" value="AAF10970.1"/>
    <property type="molecule type" value="Genomic_DNA"/>
</dbReference>
<evidence type="ECO:0000256" key="5">
    <source>
        <dbReference type="ARBA" id="ARBA00001954"/>
    </source>
</evidence>
<evidence type="ECO:0000256" key="9">
    <source>
        <dbReference type="ARBA" id="ARBA00023235"/>
    </source>
</evidence>
<feature type="binding site" evidence="10">
    <location>
        <position position="147"/>
    </location>
    <ligand>
        <name>a divalent metal cation</name>
        <dbReference type="ChEBI" id="CHEBI:60240"/>
    </ligand>
</feature>
<evidence type="ECO:0000256" key="8">
    <source>
        <dbReference type="ARBA" id="ARBA00022723"/>
    </source>
</evidence>
<comment type="cofactor">
    <cofactor evidence="10">
        <name>a divalent metal cation</name>
        <dbReference type="ChEBI" id="CHEBI:60240"/>
    </cofactor>
    <text evidence="10">Binds 1 divalent metal cation per subunit.</text>
</comment>
<comment type="similarity">
    <text evidence="6 10">Belongs to the ribulose-phosphate 3-epimerase family.</text>
</comment>